<reference evidence="1" key="1">
    <citation type="submission" date="2025-08" db="UniProtKB">
        <authorList>
            <consortium name="Ensembl"/>
        </authorList>
    </citation>
    <scope>IDENTIFICATION</scope>
</reference>
<dbReference type="InterPro" id="IPR005515">
    <property type="entry name" value="VOMI"/>
</dbReference>
<dbReference type="SUPFAM" id="SSF51092">
    <property type="entry name" value="Vitelline membrane outer protein-I (VMO-I)"/>
    <property type="match status" value="1"/>
</dbReference>
<dbReference type="Proteomes" id="UP000472241">
    <property type="component" value="Unplaced"/>
</dbReference>
<protein>
    <submittedName>
        <fullName evidence="1">Uncharacterized protein</fullName>
    </submittedName>
</protein>
<organism evidence="1 2">
    <name type="scientific">Lynx canadensis</name>
    <name type="common">Canada lynx</name>
    <name type="synonym">Felis canadensis</name>
    <dbReference type="NCBI Taxonomy" id="61383"/>
    <lineage>
        <taxon>Eukaryota</taxon>
        <taxon>Metazoa</taxon>
        <taxon>Chordata</taxon>
        <taxon>Craniata</taxon>
        <taxon>Vertebrata</taxon>
        <taxon>Euteleostomi</taxon>
        <taxon>Mammalia</taxon>
        <taxon>Eutheria</taxon>
        <taxon>Laurasiatheria</taxon>
        <taxon>Carnivora</taxon>
        <taxon>Feliformia</taxon>
        <taxon>Felidae</taxon>
        <taxon>Felinae</taxon>
        <taxon>Lynx</taxon>
    </lineage>
</organism>
<dbReference type="GO" id="GO:0005615">
    <property type="term" value="C:extracellular space"/>
    <property type="evidence" value="ECO:0007669"/>
    <property type="project" value="TreeGrafter"/>
</dbReference>
<dbReference type="PANTHER" id="PTHR18841">
    <property type="entry name" value="VITELLINE MEMBRANE OUTER LAYER PROTEIN I-RELATED"/>
    <property type="match status" value="1"/>
</dbReference>
<proteinExistence type="predicted"/>
<sequence>MCPDWILRQRVLAQGGAPPRHSWRRHCFERDPTALLTAGTRSATRRWWSPSPAGAARGREPQWCPGVASSWLSRFAWRHPWPPGTTRRPTTCASAAPTARSWRGPAWPGATLENWSKACPKGVCGLQTKVERPRGLRDDTALNDVRFFCCRS</sequence>
<dbReference type="AlphaFoldDB" id="A0A667HQD0"/>
<dbReference type="InterPro" id="IPR036706">
    <property type="entry name" value="VOMI_sf"/>
</dbReference>
<evidence type="ECO:0000313" key="1">
    <source>
        <dbReference type="Ensembl" id="ENSLCNP00005022575.1"/>
    </source>
</evidence>
<dbReference type="Gene3D" id="2.100.10.20">
    <property type="entry name" value="Vitelline membrane outer layer protein I (VOMI)"/>
    <property type="match status" value="1"/>
</dbReference>
<dbReference type="Pfam" id="PF03762">
    <property type="entry name" value="VOMI"/>
    <property type="match status" value="1"/>
</dbReference>
<name>A0A667HQD0_LYNCA</name>
<accession>A0A667HQD0</accession>
<dbReference type="PANTHER" id="PTHR18841:SF2">
    <property type="entry name" value="VITELLINE MEMBRANE OUTER LAYER PROTEIN 1 HOMOLOG"/>
    <property type="match status" value="1"/>
</dbReference>
<gene>
    <name evidence="1" type="primary">VMO1</name>
</gene>
<dbReference type="Ensembl" id="ENSLCNT00005025234.1">
    <property type="protein sequence ID" value="ENSLCNP00005022575.1"/>
    <property type="gene ID" value="ENSLCNG00005014704.1"/>
</dbReference>
<evidence type="ECO:0000313" key="2">
    <source>
        <dbReference type="Proteomes" id="UP000472241"/>
    </source>
</evidence>
<keyword evidence="2" id="KW-1185">Reference proteome</keyword>
<reference evidence="1" key="2">
    <citation type="submission" date="2025-09" db="UniProtKB">
        <authorList>
            <consortium name="Ensembl"/>
        </authorList>
    </citation>
    <scope>IDENTIFICATION</scope>
</reference>